<dbReference type="Pfam" id="PF20722">
    <property type="entry name" value="DUF6830"/>
    <property type="match status" value="1"/>
</dbReference>
<organism evidence="2 3">
    <name type="scientific">Suillus fuscotomentosus</name>
    <dbReference type="NCBI Taxonomy" id="1912939"/>
    <lineage>
        <taxon>Eukaryota</taxon>
        <taxon>Fungi</taxon>
        <taxon>Dikarya</taxon>
        <taxon>Basidiomycota</taxon>
        <taxon>Agaricomycotina</taxon>
        <taxon>Agaricomycetes</taxon>
        <taxon>Agaricomycetidae</taxon>
        <taxon>Boletales</taxon>
        <taxon>Suillineae</taxon>
        <taxon>Suillaceae</taxon>
        <taxon>Suillus</taxon>
    </lineage>
</organism>
<keyword evidence="3" id="KW-1185">Reference proteome</keyword>
<dbReference type="Proteomes" id="UP001195769">
    <property type="component" value="Unassembled WGS sequence"/>
</dbReference>
<dbReference type="GeneID" id="64672347"/>
<name>A0AAD4DNM2_9AGAM</name>
<dbReference type="RefSeq" id="XP_041216577.1">
    <property type="nucleotide sequence ID" value="XM_041378049.1"/>
</dbReference>
<accession>A0AAD4DNM2</accession>
<dbReference type="Pfam" id="PF18759">
    <property type="entry name" value="Plavaka"/>
    <property type="match status" value="2"/>
</dbReference>
<dbReference type="InterPro" id="IPR049233">
    <property type="entry name" value="DUF6830"/>
</dbReference>
<reference evidence="2" key="1">
    <citation type="journal article" date="2020" name="New Phytol.">
        <title>Comparative genomics reveals dynamic genome evolution in host specialist ectomycorrhizal fungi.</title>
        <authorList>
            <person name="Lofgren L.A."/>
            <person name="Nguyen N.H."/>
            <person name="Vilgalys R."/>
            <person name="Ruytinx J."/>
            <person name="Liao H.L."/>
            <person name="Branco S."/>
            <person name="Kuo A."/>
            <person name="LaButti K."/>
            <person name="Lipzen A."/>
            <person name="Andreopoulos W."/>
            <person name="Pangilinan J."/>
            <person name="Riley R."/>
            <person name="Hundley H."/>
            <person name="Na H."/>
            <person name="Barry K."/>
            <person name="Grigoriev I.V."/>
            <person name="Stajich J.E."/>
            <person name="Kennedy P.G."/>
        </authorList>
    </citation>
    <scope>NUCLEOTIDE SEQUENCE</scope>
    <source>
        <strain evidence="2">FC203</strain>
    </source>
</reference>
<comment type="caution">
    <text evidence="2">The sequence shown here is derived from an EMBL/GenBank/DDBJ whole genome shotgun (WGS) entry which is preliminary data.</text>
</comment>
<dbReference type="AlphaFoldDB" id="A0AAD4DNM2"/>
<feature type="domain" description="DUF6830" evidence="1">
    <location>
        <begin position="699"/>
        <end position="803"/>
    </location>
</feature>
<evidence type="ECO:0000259" key="1">
    <source>
        <dbReference type="Pfam" id="PF20722"/>
    </source>
</evidence>
<evidence type="ECO:0000313" key="2">
    <source>
        <dbReference type="EMBL" id="KAG1886365.1"/>
    </source>
</evidence>
<sequence length="935" mass="107274">MYKGWTWENLRKANWEICNYMKRPVGLSQALSKGQQMFCPNCSKEFPTIEAITLHLNSQSTCWPHEERPHQFPVPPGLRGSQSSKPSATTGYCHPHSGYVFGVGKNLFDRLQDDQYNYRREINTYYPFHDEGEWELAKFLVENLTQAQIDKFLKLKWFHTRPKPSFTSKEQLLDWTDALPSFVPWKVSNLEFTGYKTTYPVQLIWRDALEVVKQLFSDPVFANHITFQPHVVNTGSQREYGDYMSADMAWKIQDYLPVGATQVPIILGSDKTPVTRITGGLEMHPLFITIGNIDSEVRSKATLRAWRCIAYMPVSKFRVHSDYQTILQARLWHKCVDLICANLKVAASMIAAVSKNVSPITMATQDKFGDGILYPPRTGKHTLQLIHEIAKEIDPWDLDKFQKAAKAAHLSGVHMPYWLDWSFSCPSVFLPGEVLHTLHKFFADHPLKWIKEIVGKTELDTRFITQHKRVGTHHFTKGITHVNQMTGREHRDIQRTIVASISGAAPPRFVRAIRALIDFFYYAQNSVHSPESLQSMVQALSDFHAFKDAIIEAEARRGKKGAKEDFFIPKLELLQSFRGTIERLGTLMQFSADMTERLLITHCKDLFARTSRRVNDFTEQCIRILNRQESMELFNLYALITSHGASLVNAINLEDEEVTTVNPALSWISRILPDEAYSVHGPRRVRNHFHKGILSGDALTAFHLTSTPDLKSLSPVDILTKYALIDFDHAVSQFIQHSSLSSGENTRWDHRHGRFYAWNKFRLQLHSAFQPRVIMPSRVIQSYPPSDLFPLGNCDTVLVDFTSDDGQITSRVAQVRLIFQPKVPRASNLVLPTYLSSPLLYIQYFDFIANPNDRPELVMWTVERSYVVDQHGKRYRRGGVVLLTDVTHAVELIPEYGEKVNKDISATTCLESYDRFFLNNFADKESYHTFSTEFA</sequence>
<dbReference type="InterPro" id="IPR041078">
    <property type="entry name" value="Plavaka"/>
</dbReference>
<protein>
    <recommendedName>
        <fullName evidence="1">DUF6830 domain-containing protein</fullName>
    </recommendedName>
</protein>
<evidence type="ECO:0000313" key="3">
    <source>
        <dbReference type="Proteomes" id="UP001195769"/>
    </source>
</evidence>
<dbReference type="EMBL" id="JABBWK010000275">
    <property type="protein sequence ID" value="KAG1886365.1"/>
    <property type="molecule type" value="Genomic_DNA"/>
</dbReference>
<gene>
    <name evidence="2" type="ORF">F5891DRAFT_989092</name>
</gene>
<proteinExistence type="predicted"/>